<name>A0A916YWE8_9BACL</name>
<keyword evidence="6 7" id="KW-0472">Membrane</keyword>
<organism evidence="9 10">
    <name type="scientific">Paenibacillus nasutitermitis</name>
    <dbReference type="NCBI Taxonomy" id="1652958"/>
    <lineage>
        <taxon>Bacteria</taxon>
        <taxon>Bacillati</taxon>
        <taxon>Bacillota</taxon>
        <taxon>Bacilli</taxon>
        <taxon>Bacillales</taxon>
        <taxon>Paenibacillaceae</taxon>
        <taxon>Paenibacillus</taxon>
    </lineage>
</organism>
<feature type="transmembrane region" description="Helical" evidence="7">
    <location>
        <begin position="79"/>
        <end position="97"/>
    </location>
</feature>
<evidence type="ECO:0000256" key="4">
    <source>
        <dbReference type="ARBA" id="ARBA00022692"/>
    </source>
</evidence>
<feature type="transmembrane region" description="Helical" evidence="7">
    <location>
        <begin position="12"/>
        <end position="32"/>
    </location>
</feature>
<dbReference type="Pfam" id="PF00528">
    <property type="entry name" value="BPD_transp_1"/>
    <property type="match status" value="1"/>
</dbReference>
<dbReference type="Gene3D" id="1.10.3720.10">
    <property type="entry name" value="MetI-like"/>
    <property type="match status" value="1"/>
</dbReference>
<dbReference type="PANTHER" id="PTHR43744:SF8">
    <property type="entry name" value="SN-GLYCEROL-3-PHOSPHATE TRANSPORT SYSTEM PERMEASE PROTEIN UGPE"/>
    <property type="match status" value="1"/>
</dbReference>
<dbReference type="EMBL" id="BMHP01000002">
    <property type="protein sequence ID" value="GGD62903.1"/>
    <property type="molecule type" value="Genomic_DNA"/>
</dbReference>
<dbReference type="InterPro" id="IPR000515">
    <property type="entry name" value="MetI-like"/>
</dbReference>
<keyword evidence="3" id="KW-1003">Cell membrane</keyword>
<keyword evidence="10" id="KW-1185">Reference proteome</keyword>
<accession>A0A916YWE8</accession>
<evidence type="ECO:0000256" key="7">
    <source>
        <dbReference type="RuleBase" id="RU363032"/>
    </source>
</evidence>
<comment type="subcellular location">
    <subcellularLocation>
        <location evidence="1 7">Cell membrane</location>
        <topology evidence="1 7">Multi-pass membrane protein</topology>
    </subcellularLocation>
</comment>
<feature type="domain" description="ABC transmembrane type-1" evidence="8">
    <location>
        <begin position="72"/>
        <end position="285"/>
    </location>
</feature>
<evidence type="ECO:0000256" key="1">
    <source>
        <dbReference type="ARBA" id="ARBA00004651"/>
    </source>
</evidence>
<dbReference type="RefSeq" id="WP_188991910.1">
    <property type="nucleotide sequence ID" value="NZ_BMHP01000002.1"/>
</dbReference>
<dbReference type="Proteomes" id="UP000612456">
    <property type="component" value="Unassembled WGS sequence"/>
</dbReference>
<comment type="similarity">
    <text evidence="7">Belongs to the binding-protein-dependent transport system permease family.</text>
</comment>
<feature type="transmembrane region" description="Helical" evidence="7">
    <location>
        <begin position="191"/>
        <end position="213"/>
    </location>
</feature>
<comment type="caution">
    <text evidence="9">The sequence shown here is derived from an EMBL/GenBank/DDBJ whole genome shotgun (WGS) entry which is preliminary data.</text>
</comment>
<evidence type="ECO:0000256" key="5">
    <source>
        <dbReference type="ARBA" id="ARBA00022989"/>
    </source>
</evidence>
<feature type="transmembrane region" description="Helical" evidence="7">
    <location>
        <begin position="151"/>
        <end position="170"/>
    </location>
</feature>
<gene>
    <name evidence="9" type="ORF">GCM10010911_20820</name>
</gene>
<dbReference type="SUPFAM" id="SSF161098">
    <property type="entry name" value="MetI-like"/>
    <property type="match status" value="1"/>
</dbReference>
<feature type="transmembrane region" description="Helical" evidence="7">
    <location>
        <begin position="264"/>
        <end position="285"/>
    </location>
</feature>
<evidence type="ECO:0000259" key="8">
    <source>
        <dbReference type="PROSITE" id="PS50928"/>
    </source>
</evidence>
<dbReference type="InterPro" id="IPR035906">
    <property type="entry name" value="MetI-like_sf"/>
</dbReference>
<sequence>MTNHSTGMRIATYFILTIGGVFMLYPLVYAFLVSLMDPYEFTTANSLFPIASKPDFSKYVEIFKIHDVVLWFRNTILRVIWYMFWTVGTSLVLGYFFSKGTFFGKRFMFYLLLSTMMIPAVTTMVPIYVMYARWPWAGGNDIFFGGHGLLNSWGVMLLPGLVQVYSVFLVKQMYETLPNDYEESARMDGAGTFRIIFQIFAPMLKPVIAVILINDFVGIWNDFMTNLIYTNSGGPNITMISFGITKLPGYLTQQDLSNNYVLDYPTLFAAALLATVPTVALFLVLQKRIVQGLAMSGLKG</sequence>
<dbReference type="PANTHER" id="PTHR43744">
    <property type="entry name" value="ABC TRANSPORTER PERMEASE PROTEIN MG189-RELATED-RELATED"/>
    <property type="match status" value="1"/>
</dbReference>
<proteinExistence type="inferred from homology"/>
<keyword evidence="5 7" id="KW-1133">Transmembrane helix</keyword>
<evidence type="ECO:0000313" key="10">
    <source>
        <dbReference type="Proteomes" id="UP000612456"/>
    </source>
</evidence>
<reference evidence="9" key="1">
    <citation type="journal article" date="2014" name="Int. J. Syst. Evol. Microbiol.">
        <title>Complete genome sequence of Corynebacterium casei LMG S-19264T (=DSM 44701T), isolated from a smear-ripened cheese.</title>
        <authorList>
            <consortium name="US DOE Joint Genome Institute (JGI-PGF)"/>
            <person name="Walter F."/>
            <person name="Albersmeier A."/>
            <person name="Kalinowski J."/>
            <person name="Ruckert C."/>
        </authorList>
    </citation>
    <scope>NUCLEOTIDE SEQUENCE</scope>
    <source>
        <strain evidence="9">CGMCC 1.15178</strain>
    </source>
</reference>
<keyword evidence="2 7" id="KW-0813">Transport</keyword>
<reference evidence="9" key="2">
    <citation type="submission" date="2020-09" db="EMBL/GenBank/DDBJ databases">
        <authorList>
            <person name="Sun Q."/>
            <person name="Zhou Y."/>
        </authorList>
    </citation>
    <scope>NUCLEOTIDE SEQUENCE</scope>
    <source>
        <strain evidence="9">CGMCC 1.15178</strain>
    </source>
</reference>
<evidence type="ECO:0000313" key="9">
    <source>
        <dbReference type="EMBL" id="GGD62903.1"/>
    </source>
</evidence>
<evidence type="ECO:0000256" key="2">
    <source>
        <dbReference type="ARBA" id="ARBA00022448"/>
    </source>
</evidence>
<dbReference type="GO" id="GO:0005886">
    <property type="term" value="C:plasma membrane"/>
    <property type="evidence" value="ECO:0007669"/>
    <property type="project" value="UniProtKB-SubCell"/>
</dbReference>
<dbReference type="PROSITE" id="PS50928">
    <property type="entry name" value="ABC_TM1"/>
    <property type="match status" value="1"/>
</dbReference>
<dbReference type="CDD" id="cd06261">
    <property type="entry name" value="TM_PBP2"/>
    <property type="match status" value="1"/>
</dbReference>
<protein>
    <submittedName>
        <fullName evidence="9">Sugar ABC transporter permease</fullName>
    </submittedName>
</protein>
<dbReference type="AlphaFoldDB" id="A0A916YWE8"/>
<evidence type="ECO:0000256" key="3">
    <source>
        <dbReference type="ARBA" id="ARBA00022475"/>
    </source>
</evidence>
<evidence type="ECO:0000256" key="6">
    <source>
        <dbReference type="ARBA" id="ARBA00023136"/>
    </source>
</evidence>
<feature type="transmembrane region" description="Helical" evidence="7">
    <location>
        <begin position="109"/>
        <end position="131"/>
    </location>
</feature>
<keyword evidence="4 7" id="KW-0812">Transmembrane</keyword>
<dbReference type="GO" id="GO:0055085">
    <property type="term" value="P:transmembrane transport"/>
    <property type="evidence" value="ECO:0007669"/>
    <property type="project" value="InterPro"/>
</dbReference>